<comment type="caution">
    <text evidence="7">The sequence shown here is derived from an EMBL/GenBank/DDBJ whole genome shotgun (WGS) entry which is preliminary data.</text>
</comment>
<gene>
    <name evidence="7" type="ORF">C1N32_01720</name>
</gene>
<accession>A0A2J8I899</accession>
<dbReference type="InterPro" id="IPR036291">
    <property type="entry name" value="NAD(P)-bd_dom_sf"/>
</dbReference>
<evidence type="ECO:0000313" key="8">
    <source>
        <dbReference type="Proteomes" id="UP000236449"/>
    </source>
</evidence>
<feature type="domain" description="D-isomer specific 2-hydroxyacid dehydrogenase catalytic" evidence="5">
    <location>
        <begin position="14"/>
        <end position="314"/>
    </location>
</feature>
<evidence type="ECO:0000313" key="7">
    <source>
        <dbReference type="EMBL" id="PNI06750.1"/>
    </source>
</evidence>
<protein>
    <submittedName>
        <fullName evidence="7">3-phosphoglycerate dehydrogenase</fullName>
    </submittedName>
</protein>
<feature type="domain" description="D-isomer specific 2-hydroxyacid dehydrogenase NAD-binding" evidence="6">
    <location>
        <begin position="110"/>
        <end position="288"/>
    </location>
</feature>
<organism evidence="7 8">
    <name type="scientific">Vibrio diazotrophicus</name>
    <dbReference type="NCBI Taxonomy" id="685"/>
    <lineage>
        <taxon>Bacteria</taxon>
        <taxon>Pseudomonadati</taxon>
        <taxon>Pseudomonadota</taxon>
        <taxon>Gammaproteobacteria</taxon>
        <taxon>Vibrionales</taxon>
        <taxon>Vibrionaceae</taxon>
        <taxon>Vibrio</taxon>
    </lineage>
</organism>
<dbReference type="PANTHER" id="PTHR42789:SF1">
    <property type="entry name" value="D-ISOMER SPECIFIC 2-HYDROXYACID DEHYDROGENASE FAMILY PROTEIN (AFU_ORTHOLOGUE AFUA_6G10090)"/>
    <property type="match status" value="1"/>
</dbReference>
<dbReference type="InterPro" id="IPR050857">
    <property type="entry name" value="D-2-hydroxyacid_DH"/>
</dbReference>
<dbReference type="AlphaFoldDB" id="A0A2J8I899"/>
<dbReference type="InterPro" id="IPR006140">
    <property type="entry name" value="D-isomer_DH_NAD-bd"/>
</dbReference>
<dbReference type="SUPFAM" id="SSF51735">
    <property type="entry name" value="NAD(P)-binding Rossmann-fold domains"/>
    <property type="match status" value="1"/>
</dbReference>
<keyword evidence="2 4" id="KW-0560">Oxidoreductase</keyword>
<dbReference type="RefSeq" id="WP_102965215.1">
    <property type="nucleotide sequence ID" value="NZ_POSK01000001.1"/>
</dbReference>
<dbReference type="OrthoDB" id="9805416at2"/>
<dbReference type="EMBL" id="POSK01000001">
    <property type="protein sequence ID" value="PNI06750.1"/>
    <property type="molecule type" value="Genomic_DNA"/>
</dbReference>
<proteinExistence type="inferred from homology"/>
<dbReference type="Proteomes" id="UP000236449">
    <property type="component" value="Unassembled WGS sequence"/>
</dbReference>
<evidence type="ECO:0000259" key="5">
    <source>
        <dbReference type="Pfam" id="PF00389"/>
    </source>
</evidence>
<dbReference type="Pfam" id="PF02826">
    <property type="entry name" value="2-Hacid_dh_C"/>
    <property type="match status" value="1"/>
</dbReference>
<keyword evidence="3" id="KW-0520">NAD</keyword>
<dbReference type="PANTHER" id="PTHR42789">
    <property type="entry name" value="D-ISOMER SPECIFIC 2-HYDROXYACID DEHYDROGENASE FAMILY PROTEIN (AFU_ORTHOLOGUE AFUA_6G10090)"/>
    <property type="match status" value="1"/>
</dbReference>
<dbReference type="Pfam" id="PF00389">
    <property type="entry name" value="2-Hacid_dh"/>
    <property type="match status" value="1"/>
</dbReference>
<comment type="similarity">
    <text evidence="1 4">Belongs to the D-isomer specific 2-hydroxyacid dehydrogenase family.</text>
</comment>
<evidence type="ECO:0000256" key="1">
    <source>
        <dbReference type="ARBA" id="ARBA00005854"/>
    </source>
</evidence>
<reference evidence="7 8" key="1">
    <citation type="submission" date="2018-01" db="EMBL/GenBank/DDBJ databases">
        <title>Draft genome sequences of six Vibrio diazotrophicus strains isolated from deep-sea sediments of the Baltic Sea.</title>
        <authorList>
            <person name="Castillo D."/>
            <person name="Vandieken V."/>
            <person name="Chiang O."/>
            <person name="Middelboe M."/>
        </authorList>
    </citation>
    <scope>NUCLEOTIDE SEQUENCE [LARGE SCALE GENOMIC DNA]</scope>
    <source>
        <strain evidence="7 8">60.27F</strain>
    </source>
</reference>
<evidence type="ECO:0000256" key="3">
    <source>
        <dbReference type="ARBA" id="ARBA00023027"/>
    </source>
</evidence>
<name>A0A2J8I899_VIBDI</name>
<dbReference type="GO" id="GO:0016616">
    <property type="term" value="F:oxidoreductase activity, acting on the CH-OH group of donors, NAD or NADP as acceptor"/>
    <property type="evidence" value="ECO:0007669"/>
    <property type="project" value="InterPro"/>
</dbReference>
<dbReference type="GO" id="GO:0051287">
    <property type="term" value="F:NAD binding"/>
    <property type="evidence" value="ECO:0007669"/>
    <property type="project" value="InterPro"/>
</dbReference>
<dbReference type="Gene3D" id="3.40.50.720">
    <property type="entry name" value="NAD(P)-binding Rossmann-like Domain"/>
    <property type="match status" value="2"/>
</dbReference>
<sequence length="317" mass="35368">MKIAILDDYQNVVKALNCFTLLAHHEVTVFTQTYSESDLAAKLIDVEAIVLIRERTVITESLLSQLPNLKLISQTGKVSNHIDPNTCTKFGVEVLEGRGSPIAPSELCWALIMAASRHIPTYTRNLHNNVWQSSDGLGLGRTLNGLKLGIWGYGNIGQRIAQYAKAFEMSVLVWGSEKSRLLAIEHGFEAAETKQALFADSDIVSLHLRLNDVTRFCVTEDDLKRMKPDSLFVNISRAELVVDSALYNELLAVPTKRAAVDVFNIEPALPDNEPLLTLPNVTATPHLGYVEKNSCELYFRLAFENILNFVKDRTELK</sequence>
<dbReference type="CDD" id="cd12169">
    <property type="entry name" value="PGDH_like_1"/>
    <property type="match status" value="1"/>
</dbReference>
<dbReference type="InterPro" id="IPR006139">
    <property type="entry name" value="D-isomer_2_OHA_DH_cat_dom"/>
</dbReference>
<evidence type="ECO:0000259" key="6">
    <source>
        <dbReference type="Pfam" id="PF02826"/>
    </source>
</evidence>
<dbReference type="SUPFAM" id="SSF52283">
    <property type="entry name" value="Formate/glycerate dehydrogenase catalytic domain-like"/>
    <property type="match status" value="1"/>
</dbReference>
<evidence type="ECO:0000256" key="4">
    <source>
        <dbReference type="RuleBase" id="RU003719"/>
    </source>
</evidence>
<evidence type="ECO:0000256" key="2">
    <source>
        <dbReference type="ARBA" id="ARBA00023002"/>
    </source>
</evidence>